<feature type="domain" description="Swiss Army Knife 2H phosphoesterase" evidence="2">
    <location>
        <begin position="69"/>
        <end position="189"/>
    </location>
</feature>
<name>A0A1F4XLK5_9BACT</name>
<reference evidence="3 4" key="1">
    <citation type="journal article" date="2016" name="Nat. Commun.">
        <title>Thousands of microbial genomes shed light on interconnected biogeochemical processes in an aquifer system.</title>
        <authorList>
            <person name="Anantharaman K."/>
            <person name="Brown C.T."/>
            <person name="Hug L.A."/>
            <person name="Sharon I."/>
            <person name="Castelle C.J."/>
            <person name="Probst A.J."/>
            <person name="Thomas B.C."/>
            <person name="Singh A."/>
            <person name="Wilkins M.J."/>
            <person name="Karaoz U."/>
            <person name="Brodie E.L."/>
            <person name="Williams K.H."/>
            <person name="Hubbard S.S."/>
            <person name="Banfield J.F."/>
        </authorList>
    </citation>
    <scope>NUCLEOTIDE SEQUENCE [LARGE SCALE GENOMIC DNA]</scope>
</reference>
<feature type="region of interest" description="Disordered" evidence="1">
    <location>
        <begin position="1"/>
        <end position="33"/>
    </location>
</feature>
<accession>A0A1F4XLK5</accession>
<organism evidence="3 4">
    <name type="scientific">Candidatus Abawacabacteria bacterium RBG_16_42_10</name>
    <dbReference type="NCBI Taxonomy" id="1817814"/>
    <lineage>
        <taxon>Bacteria</taxon>
        <taxon>Candidatus Abawacaibacteriota</taxon>
    </lineage>
</organism>
<evidence type="ECO:0000259" key="2">
    <source>
        <dbReference type="Pfam" id="PF22547"/>
    </source>
</evidence>
<protein>
    <recommendedName>
        <fullName evidence="2">Swiss Army Knife 2H phosphoesterase domain-containing protein</fullName>
    </recommendedName>
</protein>
<comment type="caution">
    <text evidence="3">The sequence shown here is derived from an EMBL/GenBank/DDBJ whole genome shotgun (WGS) entry which is preliminary data.</text>
</comment>
<dbReference type="AlphaFoldDB" id="A0A1F4XLK5"/>
<dbReference type="STRING" id="1817814.A2V81_01070"/>
<dbReference type="Pfam" id="PF22547">
    <property type="entry name" value="2H-SAK"/>
    <property type="match status" value="1"/>
</dbReference>
<evidence type="ECO:0000313" key="4">
    <source>
        <dbReference type="Proteomes" id="UP000177614"/>
    </source>
</evidence>
<gene>
    <name evidence="3" type="ORF">A2V81_01070</name>
</gene>
<dbReference type="EMBL" id="MEWR01000005">
    <property type="protein sequence ID" value="OGC82539.1"/>
    <property type="molecule type" value="Genomic_DNA"/>
</dbReference>
<feature type="compositionally biased region" description="Low complexity" evidence="1">
    <location>
        <begin position="14"/>
        <end position="30"/>
    </location>
</feature>
<dbReference type="InterPro" id="IPR054498">
    <property type="entry name" value="2H-SAK"/>
</dbReference>
<evidence type="ECO:0000256" key="1">
    <source>
        <dbReference type="SAM" id="MobiDB-lite"/>
    </source>
</evidence>
<sequence>MNTNPESGREKETTVPSTTTGPTTAPVSPTDVQNVKDILAGADTKAPELTRERLTNMQTLEIEIKGDFKPTLDALKTNTGADLQPRTDGFHLTVIGPTESKILATLDDATLAELQQINAQIQRGEGVAVNGIGYIDGASSPYKMREVDKTKKTAFIALDIPALQAFRAKVGLPKKDFHVTLGFVGGDVHMQVTEQVPVKPGSPKMKDITAPIPKEADPRFNSIVLPTMTYGGLDGQMKEKK</sequence>
<evidence type="ECO:0000313" key="3">
    <source>
        <dbReference type="EMBL" id="OGC82539.1"/>
    </source>
</evidence>
<proteinExistence type="predicted"/>
<dbReference type="Proteomes" id="UP000177614">
    <property type="component" value="Unassembled WGS sequence"/>
</dbReference>